<organism evidence="1 2">
    <name type="scientific">Sorangium atrum</name>
    <dbReference type="NCBI Taxonomy" id="2995308"/>
    <lineage>
        <taxon>Bacteria</taxon>
        <taxon>Pseudomonadati</taxon>
        <taxon>Myxococcota</taxon>
        <taxon>Polyangia</taxon>
        <taxon>Polyangiales</taxon>
        <taxon>Polyangiaceae</taxon>
        <taxon>Sorangium</taxon>
    </lineage>
</organism>
<evidence type="ECO:0008006" key="3">
    <source>
        <dbReference type="Google" id="ProtNLM"/>
    </source>
</evidence>
<sequence>MASGDGISLIELVVLGWSSATAAPAPIPIRIDFDAPADCATADQFYQGIRARSDRVRLAADGEDGWGVRVRLSRGGAGVHGELRVVHAGGETDTRIVDATSCDVVVQALSLTASLALDEVAEVTEPLSPPAPPPAVPQAPPVAPQEAPPFPLRFTLGAHALVTQVVAPHVSLGGALGIRVTPHVEGPLSPSFGLSLMYARNDLLSGGDSALIQWAAAALSACPLRWQLVRIVSAEPCVVAAGGWLAAAGRGISNPESAVRSWWSAGGLVRAAALLGEDTALELEVGASVPLVHRRFTLGWSAETVGETPAISPLVGVGIVHTF</sequence>
<reference evidence="1 2" key="1">
    <citation type="submission" date="2023-01" db="EMBL/GenBank/DDBJ databases">
        <title>Minimal conservation of predation-associated metabolite biosynthetic gene clusters underscores biosynthetic potential of Myxococcota including descriptions for ten novel species: Archangium lansinium sp. nov., Myxococcus landrumus sp. nov., Nannocystis bai.</title>
        <authorList>
            <person name="Ahearne A."/>
            <person name="Stevens C."/>
            <person name="Dowd S."/>
        </authorList>
    </citation>
    <scope>NUCLEOTIDE SEQUENCE [LARGE SCALE GENOMIC DNA]</scope>
    <source>
        <strain evidence="1 2">WIWO2</strain>
    </source>
</reference>
<dbReference type="RefSeq" id="WP_272094453.1">
    <property type="nucleotide sequence ID" value="NZ_JAQNDK010000001.1"/>
</dbReference>
<comment type="caution">
    <text evidence="1">The sequence shown here is derived from an EMBL/GenBank/DDBJ whole genome shotgun (WGS) entry which is preliminary data.</text>
</comment>
<proteinExistence type="predicted"/>
<dbReference type="EMBL" id="JAQNDK010000001">
    <property type="protein sequence ID" value="MDC0677698.1"/>
    <property type="molecule type" value="Genomic_DNA"/>
</dbReference>
<name>A0ABT5BU80_9BACT</name>
<keyword evidence="2" id="KW-1185">Reference proteome</keyword>
<gene>
    <name evidence="1" type="ORF">POL72_08075</name>
</gene>
<protein>
    <recommendedName>
        <fullName evidence="3">Secreted protein</fullName>
    </recommendedName>
</protein>
<evidence type="ECO:0000313" key="1">
    <source>
        <dbReference type="EMBL" id="MDC0677698.1"/>
    </source>
</evidence>
<accession>A0ABT5BU80</accession>
<evidence type="ECO:0000313" key="2">
    <source>
        <dbReference type="Proteomes" id="UP001217485"/>
    </source>
</evidence>
<dbReference type="Proteomes" id="UP001217485">
    <property type="component" value="Unassembled WGS sequence"/>
</dbReference>